<protein>
    <submittedName>
        <fullName evidence="1">Uncharacterized protein</fullName>
    </submittedName>
</protein>
<dbReference type="AlphaFoldDB" id="A0A090QML9"/>
<proteinExistence type="predicted"/>
<dbReference type="Proteomes" id="UP000029227">
    <property type="component" value="Unassembled WGS sequence"/>
</dbReference>
<name>A0A090QML9_9GAMM</name>
<comment type="caution">
    <text evidence="1">The sequence shown here is derived from an EMBL/GenBank/DDBJ whole genome shotgun (WGS) entry which is preliminary data.</text>
</comment>
<evidence type="ECO:0000313" key="2">
    <source>
        <dbReference type="Proteomes" id="UP000029227"/>
    </source>
</evidence>
<reference evidence="1 2" key="1">
    <citation type="journal article" date="2014" name="Genome Announc.">
        <title>Draft Genome Sequences of Two Vibrionaceae Species, Vibrio ponticus C121 and Photobacterium aphoticum C119, Isolated as Coral Reef Microbiota.</title>
        <authorList>
            <person name="Al-saari N."/>
            <person name="Meirelles P.M."/>
            <person name="Mino S."/>
            <person name="Suda W."/>
            <person name="Oshima K."/>
            <person name="Hattori M."/>
            <person name="Ohkuma M."/>
            <person name="Thompson F.L."/>
            <person name="Gomez-Gil B."/>
            <person name="Sawabe T."/>
            <person name="Sawabe T."/>
        </authorList>
    </citation>
    <scope>NUCLEOTIDE SEQUENCE [LARGE SCALE GENOMIC DNA]</scope>
    <source>
        <strain evidence="1 2">JCM 19237</strain>
    </source>
</reference>
<accession>A0A090QML9</accession>
<sequence>MLKIQWFHFFIAHLPVLDKMLTGLSKLTGTKASMSIV</sequence>
<dbReference type="EMBL" id="BBMN01000001">
    <property type="protein sequence ID" value="GAL03034.1"/>
    <property type="molecule type" value="Genomic_DNA"/>
</dbReference>
<organism evidence="1 2">
    <name type="scientific">Photobacterium aphoticum</name>
    <dbReference type="NCBI Taxonomy" id="754436"/>
    <lineage>
        <taxon>Bacteria</taxon>
        <taxon>Pseudomonadati</taxon>
        <taxon>Pseudomonadota</taxon>
        <taxon>Gammaproteobacteria</taxon>
        <taxon>Vibrionales</taxon>
        <taxon>Vibrionaceae</taxon>
        <taxon>Photobacterium</taxon>
    </lineage>
</organism>
<gene>
    <name evidence="1" type="ORF">JCM19237_5927</name>
</gene>
<evidence type="ECO:0000313" key="1">
    <source>
        <dbReference type="EMBL" id="GAL03034.1"/>
    </source>
</evidence>